<dbReference type="Proteomes" id="UP001595841">
    <property type="component" value="Unassembled WGS sequence"/>
</dbReference>
<keyword evidence="1" id="KW-1133">Transmembrane helix</keyword>
<evidence type="ECO:0000313" key="2">
    <source>
        <dbReference type="EMBL" id="MFC4219380.1"/>
    </source>
</evidence>
<feature type="transmembrane region" description="Helical" evidence="1">
    <location>
        <begin position="46"/>
        <end position="66"/>
    </location>
</feature>
<keyword evidence="1" id="KW-0472">Membrane</keyword>
<name>A0ABV8PJI1_9FLAO</name>
<feature type="transmembrane region" description="Helical" evidence="1">
    <location>
        <begin position="98"/>
        <end position="117"/>
    </location>
</feature>
<evidence type="ECO:0000313" key="3">
    <source>
        <dbReference type="Proteomes" id="UP001595841"/>
    </source>
</evidence>
<gene>
    <name evidence="2" type="ORF">ACFOWS_04510</name>
</gene>
<proteinExistence type="predicted"/>
<accession>A0ABV8PJI1</accession>
<sequence length="136" mass="14543">MDSKKIFRIVSAIIGGEIALIIFATIAQEVLFNGISYTTSSFSEIVFGGLATFIAAILAGVVARLIIHGKINLVPLGISVLITLEMTYLIITDKTGDPIWFDILAGGSLIAGVWLGFNYPRFLSKNKTTSVESSSS</sequence>
<keyword evidence="1" id="KW-0812">Transmembrane</keyword>
<reference evidence="3" key="1">
    <citation type="journal article" date="2019" name="Int. J. Syst. Evol. Microbiol.">
        <title>The Global Catalogue of Microorganisms (GCM) 10K type strain sequencing project: providing services to taxonomists for standard genome sequencing and annotation.</title>
        <authorList>
            <consortium name="The Broad Institute Genomics Platform"/>
            <consortium name="The Broad Institute Genome Sequencing Center for Infectious Disease"/>
            <person name="Wu L."/>
            <person name="Ma J."/>
        </authorList>
    </citation>
    <scope>NUCLEOTIDE SEQUENCE [LARGE SCALE GENOMIC DNA]</scope>
    <source>
        <strain evidence="3">CGMCC 1.15774</strain>
    </source>
</reference>
<evidence type="ECO:0000256" key="1">
    <source>
        <dbReference type="SAM" id="Phobius"/>
    </source>
</evidence>
<organism evidence="2 3">
    <name type="scientific">Flagellimonas marina</name>
    <dbReference type="NCBI Taxonomy" id="1775168"/>
    <lineage>
        <taxon>Bacteria</taxon>
        <taxon>Pseudomonadati</taxon>
        <taxon>Bacteroidota</taxon>
        <taxon>Flavobacteriia</taxon>
        <taxon>Flavobacteriales</taxon>
        <taxon>Flavobacteriaceae</taxon>
        <taxon>Flagellimonas</taxon>
    </lineage>
</organism>
<keyword evidence="3" id="KW-1185">Reference proteome</keyword>
<dbReference type="RefSeq" id="WP_379762770.1">
    <property type="nucleotide sequence ID" value="NZ_JBHSCL010000004.1"/>
</dbReference>
<dbReference type="EMBL" id="JBHSCL010000004">
    <property type="protein sequence ID" value="MFC4219380.1"/>
    <property type="molecule type" value="Genomic_DNA"/>
</dbReference>
<feature type="transmembrane region" description="Helical" evidence="1">
    <location>
        <begin position="7"/>
        <end position="26"/>
    </location>
</feature>
<protein>
    <submittedName>
        <fullName evidence="2">Uncharacterized protein</fullName>
    </submittedName>
</protein>
<comment type="caution">
    <text evidence="2">The sequence shown here is derived from an EMBL/GenBank/DDBJ whole genome shotgun (WGS) entry which is preliminary data.</text>
</comment>
<feature type="transmembrane region" description="Helical" evidence="1">
    <location>
        <begin position="73"/>
        <end position="92"/>
    </location>
</feature>